<dbReference type="GO" id="GO:0016514">
    <property type="term" value="C:SWI/SNF complex"/>
    <property type="evidence" value="ECO:0007669"/>
    <property type="project" value="InterPro"/>
</dbReference>
<dbReference type="GO" id="GO:0045893">
    <property type="term" value="P:positive regulation of DNA-templated transcription"/>
    <property type="evidence" value="ECO:0007669"/>
    <property type="project" value="TreeGrafter"/>
</dbReference>
<gene>
    <name evidence="2" type="primary">Dsec\GM26814</name>
    <name evidence="2" type="ORF">Dsec_GM26814</name>
</gene>
<dbReference type="STRING" id="7238.B4IIZ8"/>
<feature type="region of interest" description="Disordered" evidence="1">
    <location>
        <begin position="1"/>
        <end position="77"/>
    </location>
</feature>
<dbReference type="InterPro" id="IPR021906">
    <property type="entry name" value="BAF250/Osa"/>
</dbReference>
<keyword evidence="3" id="KW-1185">Reference proteome</keyword>
<dbReference type="Proteomes" id="UP000001292">
    <property type="component" value="Unassembled WGS sequence"/>
</dbReference>
<dbReference type="PANTHER" id="PTHR12656">
    <property type="entry name" value="BRG-1 ASSOCIATED FACTOR 250 BAF250"/>
    <property type="match status" value="1"/>
</dbReference>
<dbReference type="GO" id="GO:0006357">
    <property type="term" value="P:regulation of transcription by RNA polymerase II"/>
    <property type="evidence" value="ECO:0007669"/>
    <property type="project" value="TreeGrafter"/>
</dbReference>
<accession>B4IIZ8</accession>
<protein>
    <submittedName>
        <fullName evidence="2">GM26814</fullName>
    </submittedName>
</protein>
<dbReference type="EMBL" id="CH480845">
    <property type="protein sequence ID" value="EDW50939.1"/>
    <property type="molecule type" value="Genomic_DNA"/>
</dbReference>
<evidence type="ECO:0000256" key="1">
    <source>
        <dbReference type="SAM" id="MobiDB-lite"/>
    </source>
</evidence>
<dbReference type="GO" id="GO:0071565">
    <property type="term" value="C:nBAF complex"/>
    <property type="evidence" value="ECO:0007669"/>
    <property type="project" value="TreeGrafter"/>
</dbReference>
<dbReference type="HOGENOM" id="CLU_1519459_0_0_1"/>
<evidence type="ECO:0000313" key="3">
    <source>
        <dbReference type="Proteomes" id="UP000001292"/>
    </source>
</evidence>
<sequence length="177" mass="19598">MPRIPSLQQQSQQVGVQQPPPQQASHGTVPPLGLPQVGPGGIAMQQQPLQQQPPPRQYPYPHQDPQHQHPHQMSTNQTAPVAGELISNDSVESTTLVLYRRKRVTKADVCQVDPWRIFMALRSGLLTECNWALLFDDSTVQFFGMSNLPVDFSLEHFLARCSANKKLGAVRSAGGRC</sequence>
<dbReference type="GO" id="GO:0006338">
    <property type="term" value="P:chromatin remodeling"/>
    <property type="evidence" value="ECO:0007669"/>
    <property type="project" value="InterPro"/>
</dbReference>
<reference evidence="2 3" key="1">
    <citation type="journal article" date="2007" name="Nature">
        <title>Evolution of genes and genomes on the Drosophila phylogeny.</title>
        <authorList>
            <consortium name="Drosophila 12 Genomes Consortium"/>
            <person name="Clark A.G."/>
            <person name="Eisen M.B."/>
            <person name="Smith D.R."/>
            <person name="Bergman C.M."/>
            <person name="Oliver B."/>
            <person name="Markow T.A."/>
            <person name="Kaufman T.C."/>
            <person name="Kellis M."/>
            <person name="Gelbart W."/>
            <person name="Iyer V.N."/>
            <person name="Pollard D.A."/>
            <person name="Sackton T.B."/>
            <person name="Larracuente A.M."/>
            <person name="Singh N.D."/>
            <person name="Abad J.P."/>
            <person name="Abt D.N."/>
            <person name="Adryan B."/>
            <person name="Aguade M."/>
            <person name="Akashi H."/>
            <person name="Anderson W.W."/>
            <person name="Aquadro C.F."/>
            <person name="Ardell D.H."/>
            <person name="Arguello R."/>
            <person name="Artieri C.G."/>
            <person name="Barbash D.A."/>
            <person name="Barker D."/>
            <person name="Barsanti P."/>
            <person name="Batterham P."/>
            <person name="Batzoglou S."/>
            <person name="Begun D."/>
            <person name="Bhutkar A."/>
            <person name="Blanco E."/>
            <person name="Bosak S.A."/>
            <person name="Bradley R.K."/>
            <person name="Brand A.D."/>
            <person name="Brent M.R."/>
            <person name="Brooks A.N."/>
            <person name="Brown R.H."/>
            <person name="Butlin R.K."/>
            <person name="Caggese C."/>
            <person name="Calvi B.R."/>
            <person name="Bernardo de Carvalho A."/>
            <person name="Caspi A."/>
            <person name="Castrezana S."/>
            <person name="Celniker S.E."/>
            <person name="Chang J.L."/>
            <person name="Chapple C."/>
            <person name="Chatterji S."/>
            <person name="Chinwalla A."/>
            <person name="Civetta A."/>
            <person name="Clifton S.W."/>
            <person name="Comeron J.M."/>
            <person name="Costello J.C."/>
            <person name="Coyne J.A."/>
            <person name="Daub J."/>
            <person name="David R.G."/>
            <person name="Delcher A.L."/>
            <person name="Delehaunty K."/>
            <person name="Do C.B."/>
            <person name="Ebling H."/>
            <person name="Edwards K."/>
            <person name="Eickbush T."/>
            <person name="Evans J.D."/>
            <person name="Filipski A."/>
            <person name="Findeiss S."/>
            <person name="Freyhult E."/>
            <person name="Fulton L."/>
            <person name="Fulton R."/>
            <person name="Garcia A.C."/>
            <person name="Gardiner A."/>
            <person name="Garfield D.A."/>
            <person name="Garvin B.E."/>
            <person name="Gibson G."/>
            <person name="Gilbert D."/>
            <person name="Gnerre S."/>
            <person name="Godfrey J."/>
            <person name="Good R."/>
            <person name="Gotea V."/>
            <person name="Gravely B."/>
            <person name="Greenberg A.J."/>
            <person name="Griffiths-Jones S."/>
            <person name="Gross S."/>
            <person name="Guigo R."/>
            <person name="Gustafson E.A."/>
            <person name="Haerty W."/>
            <person name="Hahn M.W."/>
            <person name="Halligan D.L."/>
            <person name="Halpern A.L."/>
            <person name="Halter G.M."/>
            <person name="Han M.V."/>
            <person name="Heger A."/>
            <person name="Hillier L."/>
            <person name="Hinrichs A.S."/>
            <person name="Holmes I."/>
            <person name="Hoskins R.A."/>
            <person name="Hubisz M.J."/>
            <person name="Hultmark D."/>
            <person name="Huntley M.A."/>
            <person name="Jaffe D.B."/>
            <person name="Jagadeeshan S."/>
            <person name="Jeck W.R."/>
            <person name="Johnson J."/>
            <person name="Jones C.D."/>
            <person name="Jordan W.C."/>
            <person name="Karpen G.H."/>
            <person name="Kataoka E."/>
            <person name="Keightley P.D."/>
            <person name="Kheradpour P."/>
            <person name="Kirkness E.F."/>
            <person name="Koerich L.B."/>
            <person name="Kristiansen K."/>
            <person name="Kudrna D."/>
            <person name="Kulathinal R.J."/>
            <person name="Kumar S."/>
            <person name="Kwok R."/>
            <person name="Lander E."/>
            <person name="Langley C.H."/>
            <person name="Lapoint R."/>
            <person name="Lazzaro B.P."/>
            <person name="Lee S.J."/>
            <person name="Levesque L."/>
            <person name="Li R."/>
            <person name="Lin C.F."/>
            <person name="Lin M.F."/>
            <person name="Lindblad-Toh K."/>
            <person name="Llopart A."/>
            <person name="Long M."/>
            <person name="Low L."/>
            <person name="Lozovsky E."/>
            <person name="Lu J."/>
            <person name="Luo M."/>
            <person name="Machado C.A."/>
            <person name="Makalowski W."/>
            <person name="Marzo M."/>
            <person name="Matsuda M."/>
            <person name="Matzkin L."/>
            <person name="McAllister B."/>
            <person name="McBride C.S."/>
            <person name="McKernan B."/>
            <person name="McKernan K."/>
            <person name="Mendez-Lago M."/>
            <person name="Minx P."/>
            <person name="Mollenhauer M.U."/>
            <person name="Montooth K."/>
            <person name="Mount S.M."/>
            <person name="Mu X."/>
            <person name="Myers E."/>
            <person name="Negre B."/>
            <person name="Newfeld S."/>
            <person name="Nielsen R."/>
            <person name="Noor M.A."/>
            <person name="O'Grady P."/>
            <person name="Pachter L."/>
            <person name="Papaceit M."/>
            <person name="Parisi M.J."/>
            <person name="Parisi M."/>
            <person name="Parts L."/>
            <person name="Pedersen J.S."/>
            <person name="Pesole G."/>
            <person name="Phillippy A.M."/>
            <person name="Ponting C.P."/>
            <person name="Pop M."/>
            <person name="Porcelli D."/>
            <person name="Powell J.R."/>
            <person name="Prohaska S."/>
            <person name="Pruitt K."/>
            <person name="Puig M."/>
            <person name="Quesneville H."/>
            <person name="Ram K.R."/>
            <person name="Rand D."/>
            <person name="Rasmussen M.D."/>
            <person name="Reed L.K."/>
            <person name="Reenan R."/>
            <person name="Reily A."/>
            <person name="Remington K.A."/>
            <person name="Rieger T.T."/>
            <person name="Ritchie M.G."/>
            <person name="Robin C."/>
            <person name="Rogers Y.H."/>
            <person name="Rohde C."/>
            <person name="Rozas J."/>
            <person name="Rubenfield M.J."/>
            <person name="Ruiz A."/>
            <person name="Russo S."/>
            <person name="Salzberg S.L."/>
            <person name="Sanchez-Gracia A."/>
            <person name="Saranga D.J."/>
            <person name="Sato H."/>
            <person name="Schaeffer S.W."/>
            <person name="Schatz M.C."/>
            <person name="Schlenke T."/>
            <person name="Schwartz R."/>
            <person name="Segarra C."/>
            <person name="Singh R.S."/>
            <person name="Sirot L."/>
            <person name="Sirota M."/>
            <person name="Sisneros N.B."/>
            <person name="Smith C.D."/>
            <person name="Smith T.F."/>
            <person name="Spieth J."/>
            <person name="Stage D.E."/>
            <person name="Stark A."/>
            <person name="Stephan W."/>
            <person name="Strausberg R.L."/>
            <person name="Strempel S."/>
            <person name="Sturgill D."/>
            <person name="Sutton G."/>
            <person name="Sutton G.G."/>
            <person name="Tao W."/>
            <person name="Teichmann S."/>
            <person name="Tobari Y.N."/>
            <person name="Tomimura Y."/>
            <person name="Tsolas J.M."/>
            <person name="Valente V.L."/>
            <person name="Venter E."/>
            <person name="Venter J.C."/>
            <person name="Vicario S."/>
            <person name="Vieira F.G."/>
            <person name="Vilella A.J."/>
            <person name="Villasante A."/>
            <person name="Walenz B."/>
            <person name="Wang J."/>
            <person name="Wasserman M."/>
            <person name="Watts T."/>
            <person name="Wilson D."/>
            <person name="Wilson R.K."/>
            <person name="Wing R.A."/>
            <person name="Wolfner M.F."/>
            <person name="Wong A."/>
            <person name="Wong G.K."/>
            <person name="Wu C.I."/>
            <person name="Wu G."/>
            <person name="Yamamoto D."/>
            <person name="Yang H.P."/>
            <person name="Yang S.P."/>
            <person name="Yorke J.A."/>
            <person name="Yoshida K."/>
            <person name="Zdobnov E."/>
            <person name="Zhang P."/>
            <person name="Zhang Y."/>
            <person name="Zimin A.V."/>
            <person name="Baldwin J."/>
            <person name="Abdouelleil A."/>
            <person name="Abdulkadir J."/>
            <person name="Abebe A."/>
            <person name="Abera B."/>
            <person name="Abreu J."/>
            <person name="Acer S.C."/>
            <person name="Aftuck L."/>
            <person name="Alexander A."/>
            <person name="An P."/>
            <person name="Anderson E."/>
            <person name="Anderson S."/>
            <person name="Arachi H."/>
            <person name="Azer M."/>
            <person name="Bachantsang P."/>
            <person name="Barry A."/>
            <person name="Bayul T."/>
            <person name="Berlin A."/>
            <person name="Bessette D."/>
            <person name="Bloom T."/>
            <person name="Blye J."/>
            <person name="Boguslavskiy L."/>
            <person name="Bonnet C."/>
            <person name="Boukhgalter B."/>
            <person name="Bourzgui I."/>
            <person name="Brown A."/>
            <person name="Cahill P."/>
            <person name="Channer S."/>
            <person name="Cheshatsang Y."/>
            <person name="Chuda L."/>
            <person name="Citroen M."/>
            <person name="Collymore A."/>
            <person name="Cooke P."/>
            <person name="Costello M."/>
            <person name="D'Aco K."/>
            <person name="Daza R."/>
            <person name="De Haan G."/>
            <person name="DeGray S."/>
            <person name="DeMaso C."/>
            <person name="Dhargay N."/>
            <person name="Dooley K."/>
            <person name="Dooley E."/>
            <person name="Doricent M."/>
            <person name="Dorje P."/>
            <person name="Dorjee K."/>
            <person name="Dupes A."/>
            <person name="Elong R."/>
            <person name="Falk J."/>
            <person name="Farina A."/>
            <person name="Faro S."/>
            <person name="Ferguson D."/>
            <person name="Fisher S."/>
            <person name="Foley C.D."/>
            <person name="Franke A."/>
            <person name="Friedrich D."/>
            <person name="Gadbois L."/>
            <person name="Gearin G."/>
            <person name="Gearin C.R."/>
            <person name="Giannoukos G."/>
            <person name="Goode T."/>
            <person name="Graham J."/>
            <person name="Grandbois E."/>
            <person name="Grewal S."/>
            <person name="Gyaltsen K."/>
            <person name="Hafez N."/>
            <person name="Hagos B."/>
            <person name="Hall J."/>
            <person name="Henson C."/>
            <person name="Hollinger A."/>
            <person name="Honan T."/>
            <person name="Huard M.D."/>
            <person name="Hughes L."/>
            <person name="Hurhula B."/>
            <person name="Husby M.E."/>
            <person name="Kamat A."/>
            <person name="Kanga B."/>
            <person name="Kashin S."/>
            <person name="Khazanovich D."/>
            <person name="Kisner P."/>
            <person name="Lance K."/>
            <person name="Lara M."/>
            <person name="Lee W."/>
            <person name="Lennon N."/>
            <person name="Letendre F."/>
            <person name="LeVine R."/>
            <person name="Lipovsky A."/>
            <person name="Liu X."/>
            <person name="Liu J."/>
            <person name="Liu S."/>
            <person name="Lokyitsang T."/>
            <person name="Lokyitsang Y."/>
            <person name="Lubonja R."/>
            <person name="Lui A."/>
            <person name="MacDonald P."/>
            <person name="Magnisalis V."/>
            <person name="Maru K."/>
            <person name="Matthews C."/>
            <person name="McCusker W."/>
            <person name="McDonough S."/>
            <person name="Mehta T."/>
            <person name="Meldrim J."/>
            <person name="Meneus L."/>
            <person name="Mihai O."/>
            <person name="Mihalev A."/>
            <person name="Mihova T."/>
            <person name="Mittelman R."/>
            <person name="Mlenga V."/>
            <person name="Montmayeur A."/>
            <person name="Mulrain L."/>
            <person name="Navidi A."/>
            <person name="Naylor J."/>
            <person name="Negash T."/>
            <person name="Nguyen T."/>
            <person name="Nguyen N."/>
            <person name="Nicol R."/>
            <person name="Norbu C."/>
            <person name="Norbu N."/>
            <person name="Novod N."/>
            <person name="O'Neill B."/>
            <person name="Osman S."/>
            <person name="Markiewicz E."/>
            <person name="Oyono O.L."/>
            <person name="Patti C."/>
            <person name="Phunkhang P."/>
            <person name="Pierre F."/>
            <person name="Priest M."/>
            <person name="Raghuraman S."/>
            <person name="Rege F."/>
            <person name="Reyes R."/>
            <person name="Rise C."/>
            <person name="Rogov P."/>
            <person name="Ross K."/>
            <person name="Ryan E."/>
            <person name="Settipalli S."/>
            <person name="Shea T."/>
            <person name="Sherpa N."/>
            <person name="Shi L."/>
            <person name="Shih D."/>
            <person name="Sparrow T."/>
            <person name="Spaulding J."/>
            <person name="Stalker J."/>
            <person name="Stange-Thomann N."/>
            <person name="Stavropoulos S."/>
            <person name="Stone C."/>
            <person name="Strader C."/>
            <person name="Tesfaye S."/>
            <person name="Thomson T."/>
            <person name="Thoulutsang Y."/>
            <person name="Thoulutsang D."/>
            <person name="Topham K."/>
            <person name="Topping I."/>
            <person name="Tsamla T."/>
            <person name="Vassiliev H."/>
            <person name="Vo A."/>
            <person name="Wangchuk T."/>
            <person name="Wangdi T."/>
            <person name="Weiand M."/>
            <person name="Wilkinson J."/>
            <person name="Wilson A."/>
            <person name="Yadav S."/>
            <person name="Young G."/>
            <person name="Yu Q."/>
            <person name="Zembek L."/>
            <person name="Zhong D."/>
            <person name="Zimmer A."/>
            <person name="Zwirko Z."/>
            <person name="Jaffe D.B."/>
            <person name="Alvarez P."/>
            <person name="Brockman W."/>
            <person name="Butler J."/>
            <person name="Chin C."/>
            <person name="Gnerre S."/>
            <person name="Grabherr M."/>
            <person name="Kleber M."/>
            <person name="Mauceli E."/>
            <person name="MacCallum I."/>
        </authorList>
    </citation>
    <scope>NUCLEOTIDE SEQUENCE [LARGE SCALE GENOMIC DNA]</scope>
    <source>
        <strain evidence="3">Rob3c / Tucson 14021-0248.25</strain>
    </source>
</reference>
<evidence type="ECO:0000313" key="2">
    <source>
        <dbReference type="EMBL" id="EDW50939.1"/>
    </source>
</evidence>
<dbReference type="PANTHER" id="PTHR12656:SF5">
    <property type="entry name" value="TRITHORAX GROUP PROTEIN OSA"/>
    <property type="match status" value="1"/>
</dbReference>
<dbReference type="GO" id="GO:0031491">
    <property type="term" value="F:nucleosome binding"/>
    <property type="evidence" value="ECO:0007669"/>
    <property type="project" value="TreeGrafter"/>
</dbReference>
<dbReference type="GO" id="GO:0035060">
    <property type="term" value="C:brahma complex"/>
    <property type="evidence" value="ECO:0007669"/>
    <property type="project" value="InterPro"/>
</dbReference>
<proteinExistence type="predicted"/>
<feature type="compositionally biased region" description="Low complexity" evidence="1">
    <location>
        <begin position="1"/>
        <end position="17"/>
    </location>
</feature>
<dbReference type="GO" id="GO:0005654">
    <property type="term" value="C:nucleoplasm"/>
    <property type="evidence" value="ECO:0007669"/>
    <property type="project" value="TreeGrafter"/>
</dbReference>
<name>B4IIZ8_DROSE</name>
<organism evidence="3">
    <name type="scientific">Drosophila sechellia</name>
    <name type="common">Fruit fly</name>
    <dbReference type="NCBI Taxonomy" id="7238"/>
    <lineage>
        <taxon>Eukaryota</taxon>
        <taxon>Metazoa</taxon>
        <taxon>Ecdysozoa</taxon>
        <taxon>Arthropoda</taxon>
        <taxon>Hexapoda</taxon>
        <taxon>Insecta</taxon>
        <taxon>Pterygota</taxon>
        <taxon>Neoptera</taxon>
        <taxon>Endopterygota</taxon>
        <taxon>Diptera</taxon>
        <taxon>Brachycera</taxon>
        <taxon>Muscomorpha</taxon>
        <taxon>Ephydroidea</taxon>
        <taxon>Drosophilidae</taxon>
        <taxon>Drosophila</taxon>
        <taxon>Sophophora</taxon>
    </lineage>
</organism>
<dbReference type="AlphaFoldDB" id="B4IIZ8"/>